<feature type="compositionally biased region" description="Polar residues" evidence="1">
    <location>
        <begin position="12"/>
        <end position="42"/>
    </location>
</feature>
<gene>
    <name evidence="2" type="ORF">PPENT_87.1.T0600279</name>
</gene>
<accession>A0A8S1VHI4</accession>
<keyword evidence="3" id="KW-1185">Reference proteome</keyword>
<organism evidence="2 3">
    <name type="scientific">Paramecium pentaurelia</name>
    <dbReference type="NCBI Taxonomy" id="43138"/>
    <lineage>
        <taxon>Eukaryota</taxon>
        <taxon>Sar</taxon>
        <taxon>Alveolata</taxon>
        <taxon>Ciliophora</taxon>
        <taxon>Intramacronucleata</taxon>
        <taxon>Oligohymenophorea</taxon>
        <taxon>Peniculida</taxon>
        <taxon>Parameciidae</taxon>
        <taxon>Paramecium</taxon>
    </lineage>
</organism>
<proteinExistence type="predicted"/>
<dbReference type="Proteomes" id="UP000689195">
    <property type="component" value="Unassembled WGS sequence"/>
</dbReference>
<dbReference type="EMBL" id="CAJJDO010000060">
    <property type="protein sequence ID" value="CAD8174206.1"/>
    <property type="molecule type" value="Genomic_DNA"/>
</dbReference>
<dbReference type="AlphaFoldDB" id="A0A8S1VHI4"/>
<name>A0A8S1VHI4_9CILI</name>
<feature type="compositionally biased region" description="Polar residues" evidence="1">
    <location>
        <begin position="90"/>
        <end position="102"/>
    </location>
</feature>
<feature type="region of interest" description="Disordered" evidence="1">
    <location>
        <begin position="70"/>
        <end position="102"/>
    </location>
</feature>
<protein>
    <submittedName>
        <fullName evidence="2">Uncharacterized protein</fullName>
    </submittedName>
</protein>
<feature type="region of interest" description="Disordered" evidence="1">
    <location>
        <begin position="1"/>
        <end position="42"/>
    </location>
</feature>
<evidence type="ECO:0000256" key="1">
    <source>
        <dbReference type="SAM" id="MobiDB-lite"/>
    </source>
</evidence>
<comment type="caution">
    <text evidence="2">The sequence shown here is derived from an EMBL/GenBank/DDBJ whole genome shotgun (WGS) entry which is preliminary data.</text>
</comment>
<evidence type="ECO:0000313" key="3">
    <source>
        <dbReference type="Proteomes" id="UP000689195"/>
    </source>
</evidence>
<reference evidence="2" key="1">
    <citation type="submission" date="2021-01" db="EMBL/GenBank/DDBJ databases">
        <authorList>
            <consortium name="Genoscope - CEA"/>
            <person name="William W."/>
        </authorList>
    </citation>
    <scope>NUCLEOTIDE SEQUENCE</scope>
</reference>
<sequence>MTQNLKFFFADNSKSQDPHSSSFSIQKMQNSSQHGGNMGTQINNSENIVSAAIYLQQIDEKYSQMYMNKQIDKAKKDKSHNQKPSHNDHTQVYNNMDVTNKF</sequence>
<evidence type="ECO:0000313" key="2">
    <source>
        <dbReference type="EMBL" id="CAD8174206.1"/>
    </source>
</evidence>